<protein>
    <submittedName>
        <fullName evidence="3">PSMD10 protein</fullName>
    </submittedName>
</protein>
<dbReference type="Proteomes" id="UP000601435">
    <property type="component" value="Unassembled WGS sequence"/>
</dbReference>
<proteinExistence type="predicted"/>
<evidence type="ECO:0000256" key="2">
    <source>
        <dbReference type="ARBA" id="ARBA00023043"/>
    </source>
</evidence>
<keyword evidence="1" id="KW-0677">Repeat</keyword>
<comment type="caution">
    <text evidence="3">The sequence shown here is derived from an EMBL/GenBank/DDBJ whole genome shotgun (WGS) entry which is preliminary data.</text>
</comment>
<organism evidence="3 4">
    <name type="scientific">Symbiodinium necroappetens</name>
    <dbReference type="NCBI Taxonomy" id="1628268"/>
    <lineage>
        <taxon>Eukaryota</taxon>
        <taxon>Sar</taxon>
        <taxon>Alveolata</taxon>
        <taxon>Dinophyceae</taxon>
        <taxon>Suessiales</taxon>
        <taxon>Symbiodiniaceae</taxon>
        <taxon>Symbiodinium</taxon>
    </lineage>
</organism>
<evidence type="ECO:0000256" key="1">
    <source>
        <dbReference type="ARBA" id="ARBA00022737"/>
    </source>
</evidence>
<dbReference type="PANTHER" id="PTHR24201">
    <property type="entry name" value="ANK_REP_REGION DOMAIN-CONTAINING PROTEIN"/>
    <property type="match status" value="1"/>
</dbReference>
<dbReference type="Gene3D" id="1.25.40.20">
    <property type="entry name" value="Ankyrin repeat-containing domain"/>
    <property type="match status" value="1"/>
</dbReference>
<reference evidence="3" key="1">
    <citation type="submission" date="2021-02" db="EMBL/GenBank/DDBJ databases">
        <authorList>
            <person name="Dougan E. K."/>
            <person name="Rhodes N."/>
            <person name="Thang M."/>
            <person name="Chan C."/>
        </authorList>
    </citation>
    <scope>NUCLEOTIDE SEQUENCE</scope>
</reference>
<dbReference type="EMBL" id="CAJNJA010038745">
    <property type="protein sequence ID" value="CAE7750203.1"/>
    <property type="molecule type" value="Genomic_DNA"/>
</dbReference>
<dbReference type="SUPFAM" id="SSF48403">
    <property type="entry name" value="Ankyrin repeat"/>
    <property type="match status" value="1"/>
</dbReference>
<sequence>MHDKLADRLFVWYDYFCCPQANVAHRQSAIDSIPAYVGRCQIFCILCPHVRHANDNTLLNKHTWAERGWCRLERAARELSLHPDSIATIEIHSATHQVLSNTFDWVRCPVGEGSFSEETDRERVGEVLCDMIKAKLQHYLDEEDLHNYRLLLNTQAVHFRNLSVRSVESLLPHTCSDEQDPASFALGQFLEQNGFANAVERNDVGWTPLCYAALAGDPLVLAALLQQRANVNDGIGRQDPILQFAAGTSVLDICVCLHHNNAARMLIDFSADVQQKDGLRATAAHWACVGNNVEGLQLLRIAGCSLGDRALFGELPFGLACAMGSVRCIKELLPVTDRQERKKR</sequence>
<accession>A0A812XUV7</accession>
<dbReference type="SMART" id="SM00248">
    <property type="entry name" value="ANK"/>
    <property type="match status" value="4"/>
</dbReference>
<gene>
    <name evidence="3" type="primary">PSMD10</name>
    <name evidence="3" type="ORF">SNEC2469_LOCUS21748</name>
</gene>
<evidence type="ECO:0000313" key="4">
    <source>
        <dbReference type="Proteomes" id="UP000601435"/>
    </source>
</evidence>
<name>A0A812XUV7_9DINO</name>
<dbReference type="AlphaFoldDB" id="A0A812XUV7"/>
<keyword evidence="4" id="KW-1185">Reference proteome</keyword>
<dbReference type="Pfam" id="PF00023">
    <property type="entry name" value="Ank"/>
    <property type="match status" value="1"/>
</dbReference>
<feature type="non-terminal residue" evidence="3">
    <location>
        <position position="1"/>
    </location>
</feature>
<evidence type="ECO:0000313" key="3">
    <source>
        <dbReference type="EMBL" id="CAE7750203.1"/>
    </source>
</evidence>
<dbReference type="InterPro" id="IPR050776">
    <property type="entry name" value="Ank_Repeat/CDKN_Inhibitor"/>
</dbReference>
<dbReference type="OrthoDB" id="423330at2759"/>
<keyword evidence="2" id="KW-0040">ANK repeat</keyword>
<dbReference type="InterPro" id="IPR036770">
    <property type="entry name" value="Ankyrin_rpt-contain_sf"/>
</dbReference>
<dbReference type="InterPro" id="IPR002110">
    <property type="entry name" value="Ankyrin_rpt"/>
</dbReference>